<evidence type="ECO:0000256" key="1">
    <source>
        <dbReference type="SAM" id="Phobius"/>
    </source>
</evidence>
<keyword evidence="2" id="KW-1185">Reference proteome</keyword>
<dbReference type="Proteomes" id="UP000887565">
    <property type="component" value="Unplaced"/>
</dbReference>
<dbReference type="WBParaSite" id="nRc.2.0.1.t44212-RA">
    <property type="protein sequence ID" value="nRc.2.0.1.t44212-RA"/>
    <property type="gene ID" value="nRc.2.0.1.g44212"/>
</dbReference>
<proteinExistence type="predicted"/>
<organism evidence="2 3">
    <name type="scientific">Romanomermis culicivorax</name>
    <name type="common">Nematode worm</name>
    <dbReference type="NCBI Taxonomy" id="13658"/>
    <lineage>
        <taxon>Eukaryota</taxon>
        <taxon>Metazoa</taxon>
        <taxon>Ecdysozoa</taxon>
        <taxon>Nematoda</taxon>
        <taxon>Enoplea</taxon>
        <taxon>Dorylaimia</taxon>
        <taxon>Mermithida</taxon>
        <taxon>Mermithoidea</taxon>
        <taxon>Mermithidae</taxon>
        <taxon>Romanomermis</taxon>
    </lineage>
</organism>
<name>A0A915KZF1_ROMCU</name>
<evidence type="ECO:0000313" key="2">
    <source>
        <dbReference type="Proteomes" id="UP000887565"/>
    </source>
</evidence>
<reference evidence="3" key="1">
    <citation type="submission" date="2022-11" db="UniProtKB">
        <authorList>
            <consortium name="WormBaseParasite"/>
        </authorList>
    </citation>
    <scope>IDENTIFICATION</scope>
</reference>
<keyword evidence="1" id="KW-0472">Membrane</keyword>
<dbReference type="AlphaFoldDB" id="A0A915KZF1"/>
<accession>A0A915KZF1</accession>
<protein>
    <submittedName>
        <fullName evidence="3">Uncharacterized protein</fullName>
    </submittedName>
</protein>
<keyword evidence="1" id="KW-1133">Transmembrane helix</keyword>
<feature type="transmembrane region" description="Helical" evidence="1">
    <location>
        <begin position="77"/>
        <end position="101"/>
    </location>
</feature>
<keyword evidence="1" id="KW-0812">Transmembrane</keyword>
<evidence type="ECO:0000313" key="3">
    <source>
        <dbReference type="WBParaSite" id="nRc.2.0.1.t44212-RA"/>
    </source>
</evidence>
<sequence length="199" mass="21261">MTSEDDLGGVERPMTKLAEYKTTTVASSAETSAEITALVGGLDEDKNAGTTADENIKAAGVGGGGSSGGHGRKDITWLYIMVLLAALLLLILLAVCLFLLLKRTKGPYKPKIRSAETNVVEGGIAEAVFVNEYGKVTTTAGTPKTTPGPHALFWLKYILTTRILAAHWQVAKLLRTCVRRHCRNSDDSSCISIKADRLA</sequence>